<dbReference type="InterPro" id="IPR010982">
    <property type="entry name" value="Lambda_DNA-bd_dom_sf"/>
</dbReference>
<evidence type="ECO:0000313" key="3">
    <source>
        <dbReference type="Proteomes" id="UP000638848"/>
    </source>
</evidence>
<dbReference type="GO" id="GO:0003677">
    <property type="term" value="F:DNA binding"/>
    <property type="evidence" value="ECO:0007669"/>
    <property type="project" value="InterPro"/>
</dbReference>
<reference evidence="2" key="2">
    <citation type="submission" date="2020-09" db="EMBL/GenBank/DDBJ databases">
        <authorList>
            <person name="Sun Q."/>
            <person name="Zhou Y."/>
        </authorList>
    </citation>
    <scope>NUCLEOTIDE SEQUENCE</scope>
    <source>
        <strain evidence="2">CGMCC 1.12187</strain>
    </source>
</reference>
<gene>
    <name evidence="2" type="ORF">GCM10011374_40270</name>
</gene>
<dbReference type="InterPro" id="IPR041413">
    <property type="entry name" value="MLTR_LBD"/>
</dbReference>
<protein>
    <submittedName>
        <fullName evidence="2">Transcriptional regulator</fullName>
    </submittedName>
</protein>
<dbReference type="PANTHER" id="PTHR35010">
    <property type="entry name" value="BLL4672 PROTEIN-RELATED"/>
    <property type="match status" value="1"/>
</dbReference>
<dbReference type="Gene3D" id="3.30.450.180">
    <property type="match status" value="1"/>
</dbReference>
<name>A0A917M1L3_9MICC</name>
<dbReference type="Gene3D" id="1.10.260.40">
    <property type="entry name" value="lambda repressor-like DNA-binding domains"/>
    <property type="match status" value="1"/>
</dbReference>
<organism evidence="2 3">
    <name type="scientific">Kocuria dechangensis</name>
    <dbReference type="NCBI Taxonomy" id="1176249"/>
    <lineage>
        <taxon>Bacteria</taxon>
        <taxon>Bacillati</taxon>
        <taxon>Actinomycetota</taxon>
        <taxon>Actinomycetes</taxon>
        <taxon>Micrococcales</taxon>
        <taxon>Micrococcaceae</taxon>
        <taxon>Kocuria</taxon>
    </lineage>
</organism>
<evidence type="ECO:0000259" key="1">
    <source>
        <dbReference type="Pfam" id="PF17765"/>
    </source>
</evidence>
<sequence length="240" mass="26360">MLAGVSVDYYTRLERGNLRGVSEEVLEAICWALQLDEAERAHLFALARTAGSSSGARQRPPAQRVRPGVQRVLDAMTGAPAYVRNGRLDVLATNRLGAALYAPVLSSPAQPANTARFTLLDPQAPVFFRDWEQVTEDAVAILRAEAGRHPEDRALSNLIGELSTRSDRFRTRWAAHNVRYHRTGAKRLHHPVVGDLDLDYEVMELPADPGLTVITYTAEPGSPAQDALNLLASWAATTRE</sequence>
<dbReference type="EMBL" id="BMEQ01000046">
    <property type="protein sequence ID" value="GGG71528.1"/>
    <property type="molecule type" value="Genomic_DNA"/>
</dbReference>
<dbReference type="Pfam" id="PF13560">
    <property type="entry name" value="HTH_31"/>
    <property type="match status" value="1"/>
</dbReference>
<proteinExistence type="predicted"/>
<evidence type="ECO:0000313" key="2">
    <source>
        <dbReference type="EMBL" id="GGG71528.1"/>
    </source>
</evidence>
<comment type="caution">
    <text evidence="2">The sequence shown here is derived from an EMBL/GenBank/DDBJ whole genome shotgun (WGS) entry which is preliminary data.</text>
</comment>
<dbReference type="PANTHER" id="PTHR35010:SF2">
    <property type="entry name" value="BLL4672 PROTEIN"/>
    <property type="match status" value="1"/>
</dbReference>
<dbReference type="AlphaFoldDB" id="A0A917M1L3"/>
<accession>A0A917M1L3</accession>
<dbReference type="Pfam" id="PF17765">
    <property type="entry name" value="MLTR_LBD"/>
    <property type="match status" value="1"/>
</dbReference>
<keyword evidence="3" id="KW-1185">Reference proteome</keyword>
<dbReference type="Proteomes" id="UP000638848">
    <property type="component" value="Unassembled WGS sequence"/>
</dbReference>
<reference evidence="2" key="1">
    <citation type="journal article" date="2014" name="Int. J. Syst. Evol. Microbiol.">
        <title>Complete genome sequence of Corynebacterium casei LMG S-19264T (=DSM 44701T), isolated from a smear-ripened cheese.</title>
        <authorList>
            <consortium name="US DOE Joint Genome Institute (JGI-PGF)"/>
            <person name="Walter F."/>
            <person name="Albersmeier A."/>
            <person name="Kalinowski J."/>
            <person name="Ruckert C."/>
        </authorList>
    </citation>
    <scope>NUCLEOTIDE SEQUENCE</scope>
    <source>
        <strain evidence="2">CGMCC 1.12187</strain>
    </source>
</reference>
<dbReference type="RefSeq" id="WP_308738250.1">
    <property type="nucleotide sequence ID" value="NZ_BMEQ01000046.1"/>
</dbReference>
<feature type="domain" description="MmyB-like transcription regulator ligand binding" evidence="1">
    <location>
        <begin position="65"/>
        <end position="231"/>
    </location>
</feature>